<evidence type="ECO:0000256" key="1">
    <source>
        <dbReference type="SAM" id="Phobius"/>
    </source>
</evidence>
<sequence>MKILAKLFYALAIISIVLIGVGAIVAIWLNAAIGFKIAITSLTSAVVSISVAMGLGIDNDL</sequence>
<feature type="transmembrane region" description="Helical" evidence="1">
    <location>
        <begin position="35"/>
        <end position="57"/>
    </location>
</feature>
<name>A0A8S5NF74_9CAUD</name>
<accession>A0A8S5NF74</accession>
<dbReference type="EMBL" id="BK015156">
    <property type="protein sequence ID" value="DAD93297.1"/>
    <property type="molecule type" value="Genomic_DNA"/>
</dbReference>
<protein>
    <submittedName>
        <fullName evidence="2">Uncharacterized protein</fullName>
    </submittedName>
</protein>
<feature type="transmembrane region" description="Helical" evidence="1">
    <location>
        <begin position="7"/>
        <end position="29"/>
    </location>
</feature>
<keyword evidence="1" id="KW-0472">Membrane</keyword>
<evidence type="ECO:0000313" key="2">
    <source>
        <dbReference type="EMBL" id="DAD93297.1"/>
    </source>
</evidence>
<reference evidence="2" key="1">
    <citation type="journal article" date="2021" name="Proc. Natl. Acad. Sci. U.S.A.">
        <title>A Catalog of Tens of Thousands of Viruses from Human Metagenomes Reveals Hidden Associations with Chronic Diseases.</title>
        <authorList>
            <person name="Tisza M.J."/>
            <person name="Buck C.B."/>
        </authorList>
    </citation>
    <scope>NUCLEOTIDE SEQUENCE</scope>
    <source>
        <strain evidence="2">Cte0p10</strain>
    </source>
</reference>
<proteinExistence type="predicted"/>
<keyword evidence="1" id="KW-1133">Transmembrane helix</keyword>
<organism evidence="2">
    <name type="scientific">Myoviridae sp. cte0p10</name>
    <dbReference type="NCBI Taxonomy" id="2826674"/>
    <lineage>
        <taxon>Viruses</taxon>
        <taxon>Duplodnaviria</taxon>
        <taxon>Heunggongvirae</taxon>
        <taxon>Uroviricota</taxon>
        <taxon>Caudoviricetes</taxon>
    </lineage>
</organism>
<keyword evidence="1" id="KW-0812">Transmembrane</keyword>